<organism evidence="2 3">
    <name type="scientific">Fraserbacteria sp. (strain RBG_16_55_9)</name>
    <dbReference type="NCBI Taxonomy" id="1817864"/>
    <lineage>
        <taxon>Bacteria</taxon>
        <taxon>Candidatus Fraseribacteriota</taxon>
    </lineage>
</organism>
<dbReference type="SUPFAM" id="SSF110849">
    <property type="entry name" value="ParB/Sulfiredoxin"/>
    <property type="match status" value="1"/>
</dbReference>
<sequence length="123" mass="14110">MRPAQPVHVGELRPHEATEEELLQKLVTELKRGLVIQEPIVIDQATRVILDGHHRHAAYKILGLEYVSCLLVDYRSTHIRVEARRPGIFVSKEEVIRRGLTGDLYPPKTTRHTFDVLQKTCDP</sequence>
<evidence type="ECO:0000313" key="2">
    <source>
        <dbReference type="EMBL" id="OGF55654.1"/>
    </source>
</evidence>
<dbReference type="EMBL" id="MFGX01000051">
    <property type="protein sequence ID" value="OGF55654.1"/>
    <property type="molecule type" value="Genomic_DNA"/>
</dbReference>
<comment type="caution">
    <text evidence="2">The sequence shown here is derived from an EMBL/GenBank/DDBJ whole genome shotgun (WGS) entry which is preliminary data.</text>
</comment>
<evidence type="ECO:0000259" key="1">
    <source>
        <dbReference type="SMART" id="SM00470"/>
    </source>
</evidence>
<gene>
    <name evidence="2" type="ORF">A2Z21_01485</name>
</gene>
<name>A0A1F5UWW4_FRAXR</name>
<reference evidence="2 3" key="1">
    <citation type="journal article" date="2016" name="Nat. Commun.">
        <title>Thousands of microbial genomes shed light on interconnected biogeochemical processes in an aquifer system.</title>
        <authorList>
            <person name="Anantharaman K."/>
            <person name="Brown C.T."/>
            <person name="Hug L.A."/>
            <person name="Sharon I."/>
            <person name="Castelle C.J."/>
            <person name="Probst A.J."/>
            <person name="Thomas B.C."/>
            <person name="Singh A."/>
            <person name="Wilkins M.J."/>
            <person name="Karaoz U."/>
            <person name="Brodie E.L."/>
            <person name="Williams K.H."/>
            <person name="Hubbard S.S."/>
            <person name="Banfield J.F."/>
        </authorList>
    </citation>
    <scope>NUCLEOTIDE SEQUENCE [LARGE SCALE GENOMIC DNA]</scope>
    <source>
        <strain evidence="3">RBG_16_55_9</strain>
    </source>
</reference>
<proteinExistence type="predicted"/>
<feature type="domain" description="ParB-like N-terminal" evidence="1">
    <location>
        <begin position="5"/>
        <end position="96"/>
    </location>
</feature>
<dbReference type="InterPro" id="IPR036086">
    <property type="entry name" value="ParB/Sulfiredoxin_sf"/>
</dbReference>
<dbReference type="SMART" id="SM00470">
    <property type="entry name" value="ParB"/>
    <property type="match status" value="1"/>
</dbReference>
<dbReference type="Proteomes" id="UP000179157">
    <property type="component" value="Unassembled WGS sequence"/>
</dbReference>
<dbReference type="AlphaFoldDB" id="A0A1F5UWW4"/>
<dbReference type="InterPro" id="IPR003115">
    <property type="entry name" value="ParB_N"/>
</dbReference>
<accession>A0A1F5UWW4</accession>
<evidence type="ECO:0000313" key="3">
    <source>
        <dbReference type="Proteomes" id="UP000179157"/>
    </source>
</evidence>
<dbReference type="STRING" id="1817864.A2Z21_01485"/>
<dbReference type="Gene3D" id="3.90.1530.10">
    <property type="entry name" value="Conserved hypothetical protein from pyrococcus furiosus pfu- 392566-001, ParB domain"/>
    <property type="match status" value="1"/>
</dbReference>
<protein>
    <recommendedName>
        <fullName evidence="1">ParB-like N-terminal domain-containing protein</fullName>
    </recommendedName>
</protein>